<protein>
    <recommendedName>
        <fullName evidence="2">F-box domain-containing protein</fullName>
    </recommendedName>
</protein>
<dbReference type="EMBL" id="MU251423">
    <property type="protein sequence ID" value="KAG9235736.1"/>
    <property type="molecule type" value="Genomic_DNA"/>
</dbReference>
<feature type="compositionally biased region" description="Basic residues" evidence="1">
    <location>
        <begin position="579"/>
        <end position="588"/>
    </location>
</feature>
<dbReference type="InterPro" id="IPR055589">
    <property type="entry name" value="DUF7165"/>
</dbReference>
<feature type="compositionally biased region" description="Polar residues" evidence="1">
    <location>
        <begin position="1147"/>
        <end position="1156"/>
    </location>
</feature>
<dbReference type="InterPro" id="IPR015943">
    <property type="entry name" value="WD40/YVTN_repeat-like_dom_sf"/>
</dbReference>
<dbReference type="SUPFAM" id="SSF81383">
    <property type="entry name" value="F-box domain"/>
    <property type="match status" value="1"/>
</dbReference>
<proteinExistence type="predicted"/>
<feature type="domain" description="F-box" evidence="2">
    <location>
        <begin position="20"/>
        <end position="66"/>
    </location>
</feature>
<feature type="compositionally biased region" description="Basic and acidic residues" evidence="1">
    <location>
        <begin position="1225"/>
        <end position="1236"/>
    </location>
</feature>
<feature type="compositionally biased region" description="Pro residues" evidence="1">
    <location>
        <begin position="706"/>
        <end position="721"/>
    </location>
</feature>
<dbReference type="Gene3D" id="2.130.10.10">
    <property type="entry name" value="YVTN repeat-like/Quinoprotein amine dehydrogenase"/>
    <property type="match status" value="1"/>
</dbReference>
<dbReference type="InterPro" id="IPR001810">
    <property type="entry name" value="F-box_dom"/>
</dbReference>
<feature type="compositionally biased region" description="Polar residues" evidence="1">
    <location>
        <begin position="417"/>
        <end position="432"/>
    </location>
</feature>
<feature type="compositionally biased region" description="Polar residues" evidence="1">
    <location>
        <begin position="1108"/>
        <end position="1137"/>
    </location>
</feature>
<evidence type="ECO:0000259" key="2">
    <source>
        <dbReference type="PROSITE" id="PS50181"/>
    </source>
</evidence>
<feature type="compositionally biased region" description="Basic and acidic residues" evidence="1">
    <location>
        <begin position="1175"/>
        <end position="1190"/>
    </location>
</feature>
<feature type="compositionally biased region" description="Polar residues" evidence="1">
    <location>
        <begin position="779"/>
        <end position="794"/>
    </location>
</feature>
<dbReference type="Pfam" id="PF23749">
    <property type="entry name" value="DUF7165"/>
    <property type="match status" value="1"/>
</dbReference>
<reference evidence="3" key="1">
    <citation type="journal article" date="2021" name="IMA Fungus">
        <title>Genomic characterization of three marine fungi, including Emericellopsis atlantica sp. nov. with signatures of a generalist lifestyle and marine biomass degradation.</title>
        <authorList>
            <person name="Hagestad O.C."/>
            <person name="Hou L."/>
            <person name="Andersen J.H."/>
            <person name="Hansen E.H."/>
            <person name="Altermark B."/>
            <person name="Li C."/>
            <person name="Kuhnert E."/>
            <person name="Cox R.J."/>
            <person name="Crous P.W."/>
            <person name="Spatafora J.W."/>
            <person name="Lail K."/>
            <person name="Amirebrahimi M."/>
            <person name="Lipzen A."/>
            <person name="Pangilinan J."/>
            <person name="Andreopoulos W."/>
            <person name="Hayes R.D."/>
            <person name="Ng V."/>
            <person name="Grigoriev I.V."/>
            <person name="Jackson S.A."/>
            <person name="Sutton T.D.S."/>
            <person name="Dobson A.D.W."/>
            <person name="Rama T."/>
        </authorList>
    </citation>
    <scope>NUCLEOTIDE SEQUENCE</scope>
    <source>
        <strain evidence="3">TRa018bII</strain>
    </source>
</reference>
<evidence type="ECO:0000313" key="3">
    <source>
        <dbReference type="EMBL" id="KAG9235736.1"/>
    </source>
</evidence>
<dbReference type="Proteomes" id="UP000824998">
    <property type="component" value="Unassembled WGS sequence"/>
</dbReference>
<feature type="region of interest" description="Disordered" evidence="1">
    <location>
        <begin position="579"/>
        <end position="600"/>
    </location>
</feature>
<feature type="compositionally biased region" description="Polar residues" evidence="1">
    <location>
        <begin position="760"/>
        <end position="770"/>
    </location>
</feature>
<feature type="compositionally biased region" description="Basic and acidic residues" evidence="1">
    <location>
        <begin position="681"/>
        <end position="701"/>
    </location>
</feature>
<name>A0A9P7YLL0_9HELO</name>
<sequence length="1242" mass="135513">MASKDPELWKSSAGPIPVKSPVSEQLPDEIIEEILLLTSPDAFASLIILNRKWRAVSQQSHLYAHHLSRCPSYSAAHHGTTLPDDEESLPRLRRLFSQEIKRNLFEAYLRPKETVISLVSTSISSSSAPGGEAFHFSLSPKGHYVLAYSSSRIHVIDVTGPEVLVKRELKILRRPASTTITDDGSLLAVLSTDLQVDLYDLTGDHPKHTHAVALDHTPRTIALSPTGVVLAAAYDSGVEVSSLDPTCSNIERRAVKCYAVDSLCFSKDGTQLLGTTMQSRNPSTVILTAPYYNTGGTVPEEGVSVSALWTTSILFPNGSRDCSHAVLLPSASDEEASWAFTYDRVFETFRAVRIDDLRNGTTYFTGPIADTSSISKLLPSTLPASSQRGDLVASGFQGAIWLYGVPEDLDALPNVSNMVHSNTDSGGSTPSTHLGRRNSAPSLRSVHRHRDTLSRTPQWQLLCDRFRNTFVEGRKITTLDQVSTMSWVSNNNASPHGERLVAVAPGVSGKVPPGESWEDDGMSPVDGGRISILDFNYAICDGRKTTVTIEVGANQPEVLEEEHRDLDTEVAIVRRRTVAQRRGNRSHVSRSSTIVPHVPEPPPAPVVEDDLGDPFAALPAIPSRFSSQATTSEQSDDVSLEEVQEAFDAPYSHTSPRSGTTLRRAATAAAVNRRLHPRAVAQEHIEYRRADGREEHPHESDADNWVPPPPPYSKDPLPPLPEHIQRSLIAEAAQSTSQRSNTHRSPTFDFASLSPDGLTRSRTVASSSTGRSRRESFPFQRSVSDFTTSMNVDSVSIDEDRPRPASSPSFPDFDDLYDVSPPGTPPLAPQTMPISQISPINQIPRRPIGSTASTNTSPTPDIRATWLGPASPVPTPQGSVSPYEPVQNSREREVATERPTTMTTATRIENKEVPPRPTEDHHMIQLPSPIPIPQGPQEFMAPRSVIPTTPPRDSEQKMESVSPLSTRTKTAPVTRSSRQLADDLTPISKRSETAPMPLARAENASHPRGMVPPSPDQLARLNSRQGRPAGLTDPSRRLSGSHQPHRSSSGHGPASSWEGSQQNQQQPQQSPPRMASGSPYRNTPPRAAVGAYNSPNSRNSIHGVPSRYLQSGSPQQNGSPNRRVSLQPPNRIQSPSNLRPPMARLETINSITSQGEPSPFLPAKPMAVGISRNPSRAERGAAKNIQDAKKKGWRQSMYGPKKEKKSKKDKYGDTASSSGWTDVTHGSRKEDMERKSSKCIVM</sequence>
<gene>
    <name evidence="3" type="ORF">BJ875DRAFT_494745</name>
</gene>
<feature type="region of interest" description="Disordered" evidence="1">
    <location>
        <begin position="417"/>
        <end position="451"/>
    </location>
</feature>
<feature type="compositionally biased region" description="Polar residues" evidence="1">
    <location>
        <begin position="962"/>
        <end position="979"/>
    </location>
</feature>
<dbReference type="OrthoDB" id="3925024at2759"/>
<feature type="region of interest" description="Disordered" evidence="1">
    <location>
        <begin position="647"/>
        <end position="1242"/>
    </location>
</feature>
<evidence type="ECO:0000313" key="4">
    <source>
        <dbReference type="Proteomes" id="UP000824998"/>
    </source>
</evidence>
<dbReference type="AlphaFoldDB" id="A0A9P7YLL0"/>
<feature type="compositionally biased region" description="Low complexity" evidence="1">
    <location>
        <begin position="833"/>
        <end position="844"/>
    </location>
</feature>
<accession>A0A9P7YLL0</accession>
<feature type="compositionally biased region" description="Low complexity" evidence="1">
    <location>
        <begin position="657"/>
        <end position="672"/>
    </location>
</feature>
<dbReference type="PROSITE" id="PS50181">
    <property type="entry name" value="FBOX"/>
    <property type="match status" value="1"/>
</dbReference>
<organism evidence="3 4">
    <name type="scientific">Amylocarpus encephaloides</name>
    <dbReference type="NCBI Taxonomy" id="45428"/>
    <lineage>
        <taxon>Eukaryota</taxon>
        <taxon>Fungi</taxon>
        <taxon>Dikarya</taxon>
        <taxon>Ascomycota</taxon>
        <taxon>Pezizomycotina</taxon>
        <taxon>Leotiomycetes</taxon>
        <taxon>Helotiales</taxon>
        <taxon>Helotiales incertae sedis</taxon>
        <taxon>Amylocarpus</taxon>
    </lineage>
</organism>
<dbReference type="InterPro" id="IPR036047">
    <property type="entry name" value="F-box-like_dom_sf"/>
</dbReference>
<feature type="compositionally biased region" description="Polar residues" evidence="1">
    <location>
        <begin position="850"/>
        <end position="859"/>
    </location>
</feature>
<feature type="compositionally biased region" description="Low complexity" evidence="1">
    <location>
        <begin position="897"/>
        <end position="907"/>
    </location>
</feature>
<feature type="compositionally biased region" description="Low complexity" evidence="1">
    <location>
        <begin position="1060"/>
        <end position="1072"/>
    </location>
</feature>
<feature type="compositionally biased region" description="Polar residues" evidence="1">
    <location>
        <begin position="733"/>
        <end position="745"/>
    </location>
</feature>
<dbReference type="SUPFAM" id="SSF50969">
    <property type="entry name" value="YVTN repeat-like/Quinoprotein amine dehydrogenase"/>
    <property type="match status" value="1"/>
</dbReference>
<feature type="compositionally biased region" description="Basic and acidic residues" evidence="1">
    <location>
        <begin position="908"/>
        <end position="923"/>
    </location>
</feature>
<evidence type="ECO:0000256" key="1">
    <source>
        <dbReference type="SAM" id="MobiDB-lite"/>
    </source>
</evidence>
<keyword evidence="4" id="KW-1185">Reference proteome</keyword>
<dbReference type="InterPro" id="IPR011044">
    <property type="entry name" value="Quino_amine_DH_bsu"/>
</dbReference>
<feature type="compositionally biased region" description="Polar residues" evidence="1">
    <location>
        <begin position="1038"/>
        <end position="1050"/>
    </location>
</feature>
<comment type="caution">
    <text evidence="3">The sequence shown here is derived from an EMBL/GenBank/DDBJ whole genome shotgun (WGS) entry which is preliminary data.</text>
</comment>